<dbReference type="GO" id="GO:0047545">
    <property type="term" value="F:(S)-2-hydroxyglutarate dehydrogenase activity"/>
    <property type="evidence" value="ECO:0007669"/>
    <property type="project" value="TreeGrafter"/>
</dbReference>
<keyword evidence="8" id="KW-1185">Reference proteome</keyword>
<evidence type="ECO:0000256" key="2">
    <source>
        <dbReference type="ARBA" id="ARBA00022630"/>
    </source>
</evidence>
<dbReference type="NCBIfam" id="NF008726">
    <property type="entry name" value="PRK11728.1"/>
    <property type="match status" value="1"/>
</dbReference>
<evidence type="ECO:0000256" key="3">
    <source>
        <dbReference type="ARBA" id="ARBA00022827"/>
    </source>
</evidence>
<dbReference type="SUPFAM" id="SSF51905">
    <property type="entry name" value="FAD/NAD(P)-binding domain"/>
    <property type="match status" value="1"/>
</dbReference>
<dbReference type="Proteomes" id="UP000609121">
    <property type="component" value="Unassembled WGS sequence"/>
</dbReference>
<keyword evidence="2" id="KW-0285">Flavoprotein</keyword>
<proteinExistence type="inferred from homology"/>
<evidence type="ECO:0000259" key="6">
    <source>
        <dbReference type="Pfam" id="PF01266"/>
    </source>
</evidence>
<sequence>MVYDFCIIGGGIVGLATARALLAARPGASILLLEKEARLGLHQTGRNSGVIHSGIYYAPGSLKARLCREGAARTKAFCAEHGIPVEPRGKLIVATRQDELPRLEALFARARENGIEAEMIGPDGIAEREPQITGLGAIRVPAAAIVSYCAVLEALAAELRGQGGEIRFATAPQAIRETGGHVEIDTEAGVLKARRLVACAGLQSDRVARMAGLAIRHRIVPFRGEYYRLGPRCAGIVRAMIYPVPEPGLPFLGVHLTPMIDGSVTVGPNAMLGLAREGYPKWSLDLRDMAESFGFGGFWKSIARNIRPGLAEIGNSVFRRRYLEACRRYCPSLELADLTPMACGIRAQAVMADGSMQQDFLFGETARMLHVLNAPSPAATSALPIGDMIAARLLSEAGAGGPA</sequence>
<dbReference type="Gene3D" id="3.50.50.60">
    <property type="entry name" value="FAD/NAD(P)-binding domain"/>
    <property type="match status" value="1"/>
</dbReference>
<evidence type="ECO:0000313" key="7">
    <source>
        <dbReference type="EMBL" id="MBE3638223.1"/>
    </source>
</evidence>
<dbReference type="InterPro" id="IPR006076">
    <property type="entry name" value="FAD-dep_OxRdtase"/>
</dbReference>
<evidence type="ECO:0000256" key="1">
    <source>
        <dbReference type="ARBA" id="ARBA00001974"/>
    </source>
</evidence>
<comment type="caution">
    <text evidence="7">The sequence shown here is derived from an EMBL/GenBank/DDBJ whole genome shotgun (WGS) entry which is preliminary data.</text>
</comment>
<dbReference type="Gene3D" id="3.30.9.10">
    <property type="entry name" value="D-Amino Acid Oxidase, subunit A, domain 2"/>
    <property type="match status" value="1"/>
</dbReference>
<reference evidence="7" key="1">
    <citation type="submission" date="2020-09" db="EMBL/GenBank/DDBJ databases">
        <title>A novel bacterium of genus Mangrovicoccus, isolated from South China Sea.</title>
        <authorList>
            <person name="Huang H."/>
            <person name="Mo K."/>
            <person name="Hu Y."/>
        </authorList>
    </citation>
    <scope>NUCLEOTIDE SEQUENCE</scope>
    <source>
        <strain evidence="7">HB182678</strain>
    </source>
</reference>
<dbReference type="EMBL" id="JACVXA010000019">
    <property type="protein sequence ID" value="MBE3638223.1"/>
    <property type="molecule type" value="Genomic_DNA"/>
</dbReference>
<evidence type="ECO:0000256" key="4">
    <source>
        <dbReference type="ARBA" id="ARBA00023002"/>
    </source>
</evidence>
<dbReference type="PANTHER" id="PTHR43104">
    <property type="entry name" value="L-2-HYDROXYGLUTARATE DEHYDROGENASE, MITOCHONDRIAL"/>
    <property type="match status" value="1"/>
</dbReference>
<keyword evidence="3" id="KW-0274">FAD</keyword>
<comment type="cofactor">
    <cofactor evidence="1">
        <name>FAD</name>
        <dbReference type="ChEBI" id="CHEBI:57692"/>
    </cofactor>
</comment>
<keyword evidence="4 7" id="KW-0560">Oxidoreductase</keyword>
<name>A0A8J6YRU9_9RHOB</name>
<dbReference type="EC" id="1.1.3.-" evidence="7"/>
<dbReference type="Pfam" id="PF01266">
    <property type="entry name" value="DAO"/>
    <property type="match status" value="1"/>
</dbReference>
<dbReference type="InterPro" id="IPR036188">
    <property type="entry name" value="FAD/NAD-bd_sf"/>
</dbReference>
<dbReference type="RefSeq" id="WP_193181646.1">
    <property type="nucleotide sequence ID" value="NZ_JACVXA010000019.1"/>
</dbReference>
<organism evidence="7 8">
    <name type="scientific">Mangrovicoccus algicola</name>
    <dbReference type="NCBI Taxonomy" id="2771008"/>
    <lineage>
        <taxon>Bacteria</taxon>
        <taxon>Pseudomonadati</taxon>
        <taxon>Pseudomonadota</taxon>
        <taxon>Alphaproteobacteria</taxon>
        <taxon>Rhodobacterales</taxon>
        <taxon>Paracoccaceae</taxon>
        <taxon>Mangrovicoccus</taxon>
    </lineage>
</organism>
<dbReference type="AlphaFoldDB" id="A0A8J6YRU9"/>
<feature type="domain" description="FAD dependent oxidoreductase" evidence="6">
    <location>
        <begin position="4"/>
        <end position="392"/>
    </location>
</feature>
<protein>
    <submittedName>
        <fullName evidence="7">L-2-hydroxyglutarate oxidase</fullName>
        <ecNumber evidence="7">1.1.3.-</ecNumber>
    </submittedName>
</protein>
<dbReference type="GO" id="GO:0005737">
    <property type="term" value="C:cytoplasm"/>
    <property type="evidence" value="ECO:0007669"/>
    <property type="project" value="TreeGrafter"/>
</dbReference>
<gene>
    <name evidence="7" type="primary">lhgO</name>
    <name evidence="7" type="ORF">ICN82_08435</name>
</gene>
<comment type="similarity">
    <text evidence="5">Belongs to the L2HGDH family.</text>
</comment>
<dbReference type="PANTHER" id="PTHR43104:SF2">
    <property type="entry name" value="L-2-HYDROXYGLUTARATE DEHYDROGENASE, MITOCHONDRIAL"/>
    <property type="match status" value="1"/>
</dbReference>
<evidence type="ECO:0000313" key="8">
    <source>
        <dbReference type="Proteomes" id="UP000609121"/>
    </source>
</evidence>
<accession>A0A8J6YRU9</accession>
<evidence type="ECO:0000256" key="5">
    <source>
        <dbReference type="ARBA" id="ARBA00037941"/>
    </source>
</evidence>